<dbReference type="InterPro" id="IPR008010">
    <property type="entry name" value="Tatp1"/>
</dbReference>
<feature type="transmembrane region" description="Helical" evidence="6">
    <location>
        <begin position="227"/>
        <end position="248"/>
    </location>
</feature>
<dbReference type="HOGENOM" id="CLU_003655_3_1_1"/>
<feature type="transmembrane region" description="Helical" evidence="6">
    <location>
        <begin position="394"/>
        <end position="412"/>
    </location>
</feature>
<keyword evidence="3 6" id="KW-0812">Transmembrane</keyword>
<organism evidence="7 8">
    <name type="scientific">Tetranychus urticae</name>
    <name type="common">Two-spotted spider mite</name>
    <dbReference type="NCBI Taxonomy" id="32264"/>
    <lineage>
        <taxon>Eukaryota</taxon>
        <taxon>Metazoa</taxon>
        <taxon>Ecdysozoa</taxon>
        <taxon>Arthropoda</taxon>
        <taxon>Chelicerata</taxon>
        <taxon>Arachnida</taxon>
        <taxon>Acari</taxon>
        <taxon>Acariformes</taxon>
        <taxon>Trombidiformes</taxon>
        <taxon>Prostigmata</taxon>
        <taxon>Eleutherengona</taxon>
        <taxon>Raphignathae</taxon>
        <taxon>Tetranychoidea</taxon>
        <taxon>Tetranychidae</taxon>
        <taxon>Tetranychus</taxon>
    </lineage>
</organism>
<evidence type="ECO:0000313" key="7">
    <source>
        <dbReference type="EnsemblMetazoa" id="tetur29g00080.1"/>
    </source>
</evidence>
<feature type="transmembrane region" description="Helical" evidence="6">
    <location>
        <begin position="371"/>
        <end position="388"/>
    </location>
</feature>
<dbReference type="PANTHER" id="PTHR13317:SF4">
    <property type="entry name" value="TRANSMEMBRANE ANTERIOR POSTERIOR TRANSFORMATION PROTEIN 1 HOMOLOG"/>
    <property type="match status" value="1"/>
</dbReference>
<name>T1KZU0_TETUR</name>
<dbReference type="OMA" id="TRGFHDK"/>
<dbReference type="Pfam" id="PF05346">
    <property type="entry name" value="DUF747"/>
    <property type="match status" value="1"/>
</dbReference>
<dbReference type="STRING" id="32264.T1KZU0"/>
<gene>
    <name evidence="7" type="primary">107369007</name>
</gene>
<dbReference type="KEGG" id="tut:107369007"/>
<feature type="transmembrane region" description="Helical" evidence="6">
    <location>
        <begin position="486"/>
        <end position="506"/>
    </location>
</feature>
<dbReference type="GO" id="GO:0036064">
    <property type="term" value="C:ciliary basal body"/>
    <property type="evidence" value="ECO:0007669"/>
    <property type="project" value="TreeGrafter"/>
</dbReference>
<dbReference type="OrthoDB" id="29023at2759"/>
<evidence type="ECO:0000256" key="6">
    <source>
        <dbReference type="SAM" id="Phobius"/>
    </source>
</evidence>
<dbReference type="GO" id="GO:0005789">
    <property type="term" value="C:endoplasmic reticulum membrane"/>
    <property type="evidence" value="ECO:0007669"/>
    <property type="project" value="TreeGrafter"/>
</dbReference>
<evidence type="ECO:0000256" key="3">
    <source>
        <dbReference type="ARBA" id="ARBA00022692"/>
    </source>
</evidence>
<evidence type="ECO:0000256" key="5">
    <source>
        <dbReference type="ARBA" id="ARBA00023136"/>
    </source>
</evidence>
<feature type="transmembrane region" description="Helical" evidence="6">
    <location>
        <begin position="306"/>
        <end position="327"/>
    </location>
</feature>
<evidence type="ECO:0000256" key="4">
    <source>
        <dbReference type="ARBA" id="ARBA00022989"/>
    </source>
</evidence>
<accession>T1KZU0</accession>
<feature type="transmembrane region" description="Helical" evidence="6">
    <location>
        <begin position="165"/>
        <end position="196"/>
    </location>
</feature>
<reference evidence="8" key="1">
    <citation type="submission" date="2011-08" db="EMBL/GenBank/DDBJ databases">
        <authorList>
            <person name="Rombauts S."/>
        </authorList>
    </citation>
    <scope>NUCLEOTIDE SEQUENCE</scope>
    <source>
        <strain evidence="8">London</strain>
    </source>
</reference>
<dbReference type="PANTHER" id="PTHR13317">
    <property type="entry name" value="TRANSMEMBRANE ANTERIOR POSTERIOR TRANSFORMATION PROTEIN 1 HOMOLOG"/>
    <property type="match status" value="1"/>
</dbReference>
<reference evidence="7" key="2">
    <citation type="submission" date="2015-06" db="UniProtKB">
        <authorList>
            <consortium name="EnsemblMetazoa"/>
        </authorList>
    </citation>
    <scope>IDENTIFICATION</scope>
</reference>
<sequence length="567" mass="65328">MSNIIINDDNEAETFIGNEEDKENQSYGKLVEEVTEIVKSNSAVKGGVKWTIGDEPLNENDSKLVNSGLRKRRTHSSGGIKDGKSITIAGGNGKVGIGRRISFAGVETGLIEPKVDYSWKNVTLYDYIHREIRRSYLPENDEARYAERREKFYMFLKIPRELERFIWFGFLQCVDVFVSLFTLLPIRFFLSLWFLLSRSMSKTFRKSTNQGRSILQPAEICDLLKGIMFIIGALLLFNIDTSMLYHIIKSQSVIKLYIFFNMLELADKLITSFGLDILDVLYWTATEPRGRKREHFGVIPHLFMTIVYIFVHAILVLLQATTLNVAINSSNNALLTIMMSNNFVELKGMVFKKFEKNNLFQMSCNDVKERFHLLIILIVVVIQTMKEYNWEEKHFWILMPYCFYIFISEFAVDWVKHCFVTRFNDISHEIYHSYTISLSYDIASSNLKSAYSDHTDLISKRMGFVPLPLGLLLMKVVYISVPLNGWYGIAAIAIGFLCLISFKFWLNILLVGRAFKIIEDKEIEKEKSDPFVRHCSSLPSSRHTSVENIPGNLEAPLKLKIINQTNS</sequence>
<dbReference type="EMBL" id="CAEY01000756">
    <property type="status" value="NOT_ANNOTATED_CDS"/>
    <property type="molecule type" value="Genomic_DNA"/>
</dbReference>
<feature type="transmembrane region" description="Helical" evidence="6">
    <location>
        <begin position="268"/>
        <end position="285"/>
    </location>
</feature>
<dbReference type="GO" id="GO:0045724">
    <property type="term" value="P:positive regulation of cilium assembly"/>
    <property type="evidence" value="ECO:0007669"/>
    <property type="project" value="TreeGrafter"/>
</dbReference>
<comment type="subcellular location">
    <subcellularLocation>
        <location evidence="1">Membrane</location>
        <topology evidence="1">Multi-pass membrane protein</topology>
    </subcellularLocation>
</comment>
<keyword evidence="4 6" id="KW-1133">Transmembrane helix</keyword>
<proteinExistence type="inferred from homology"/>
<dbReference type="AlphaFoldDB" id="T1KZU0"/>
<keyword evidence="8" id="KW-1185">Reference proteome</keyword>
<evidence type="ECO:0000313" key="8">
    <source>
        <dbReference type="Proteomes" id="UP000015104"/>
    </source>
</evidence>
<protein>
    <recommendedName>
        <fullName evidence="9">Protein TAPT1 homolog</fullName>
    </recommendedName>
</protein>
<keyword evidence="5 6" id="KW-0472">Membrane</keyword>
<dbReference type="eggNOG" id="KOG2490">
    <property type="taxonomic scope" value="Eukaryota"/>
</dbReference>
<feature type="transmembrane region" description="Helical" evidence="6">
    <location>
        <begin position="462"/>
        <end position="480"/>
    </location>
</feature>
<evidence type="ECO:0000256" key="1">
    <source>
        <dbReference type="ARBA" id="ARBA00004141"/>
    </source>
</evidence>
<dbReference type="Proteomes" id="UP000015104">
    <property type="component" value="Unassembled WGS sequence"/>
</dbReference>
<evidence type="ECO:0000256" key="2">
    <source>
        <dbReference type="ARBA" id="ARBA00008803"/>
    </source>
</evidence>
<evidence type="ECO:0008006" key="9">
    <source>
        <dbReference type="Google" id="ProtNLM"/>
    </source>
</evidence>
<dbReference type="EnsemblMetazoa" id="tetur29g00080.1">
    <property type="protein sequence ID" value="tetur29g00080.1"/>
    <property type="gene ID" value="tetur29g00080"/>
</dbReference>
<comment type="similarity">
    <text evidence="2">Belongs to the TAPT1 family.</text>
</comment>